<dbReference type="Proteomes" id="UP001386955">
    <property type="component" value="Unassembled WGS sequence"/>
</dbReference>
<accession>A0AAN9XHU8</accession>
<gene>
    <name evidence="1" type="ORF">VNO78_21090</name>
</gene>
<dbReference type="EMBL" id="JAYMYS010000005">
    <property type="protein sequence ID" value="KAK7392646.1"/>
    <property type="molecule type" value="Genomic_DNA"/>
</dbReference>
<name>A0AAN9XHU8_PSOTE</name>
<keyword evidence="2" id="KW-1185">Reference proteome</keyword>
<protein>
    <submittedName>
        <fullName evidence="1">Uncharacterized protein</fullName>
    </submittedName>
</protein>
<sequence>MSAVIEIDLTIHKFCVNDGDIDNNKGRWLCVYLNLPSALKHVDESQAVIEGNCQKQLRLSTDSMQHLWQPESLLLAH</sequence>
<comment type="caution">
    <text evidence="1">The sequence shown here is derived from an EMBL/GenBank/DDBJ whole genome shotgun (WGS) entry which is preliminary data.</text>
</comment>
<reference evidence="1 2" key="1">
    <citation type="submission" date="2024-01" db="EMBL/GenBank/DDBJ databases">
        <title>The genomes of 5 underutilized Papilionoideae crops provide insights into root nodulation and disease resistanc.</title>
        <authorList>
            <person name="Jiang F."/>
        </authorList>
    </citation>
    <scope>NUCLEOTIDE SEQUENCE [LARGE SCALE GENOMIC DNA]</scope>
    <source>
        <strain evidence="1">DUOXIRENSHENG_FW03</strain>
        <tissue evidence="1">Leaves</tissue>
    </source>
</reference>
<evidence type="ECO:0000313" key="2">
    <source>
        <dbReference type="Proteomes" id="UP001386955"/>
    </source>
</evidence>
<organism evidence="1 2">
    <name type="scientific">Psophocarpus tetragonolobus</name>
    <name type="common">Winged bean</name>
    <name type="synonym">Dolichos tetragonolobus</name>
    <dbReference type="NCBI Taxonomy" id="3891"/>
    <lineage>
        <taxon>Eukaryota</taxon>
        <taxon>Viridiplantae</taxon>
        <taxon>Streptophyta</taxon>
        <taxon>Embryophyta</taxon>
        <taxon>Tracheophyta</taxon>
        <taxon>Spermatophyta</taxon>
        <taxon>Magnoliopsida</taxon>
        <taxon>eudicotyledons</taxon>
        <taxon>Gunneridae</taxon>
        <taxon>Pentapetalae</taxon>
        <taxon>rosids</taxon>
        <taxon>fabids</taxon>
        <taxon>Fabales</taxon>
        <taxon>Fabaceae</taxon>
        <taxon>Papilionoideae</taxon>
        <taxon>50 kb inversion clade</taxon>
        <taxon>NPAAA clade</taxon>
        <taxon>indigoferoid/millettioid clade</taxon>
        <taxon>Phaseoleae</taxon>
        <taxon>Psophocarpus</taxon>
    </lineage>
</organism>
<evidence type="ECO:0000313" key="1">
    <source>
        <dbReference type="EMBL" id="KAK7392646.1"/>
    </source>
</evidence>
<proteinExistence type="predicted"/>
<dbReference type="AlphaFoldDB" id="A0AAN9XHU8"/>